<evidence type="ECO:0000313" key="1">
    <source>
        <dbReference type="EMBL" id="KAK5165419.1"/>
    </source>
</evidence>
<keyword evidence="2" id="KW-1185">Reference proteome</keyword>
<comment type="caution">
    <text evidence="1">The sequence shown here is derived from an EMBL/GenBank/DDBJ whole genome shotgun (WGS) entry which is preliminary data.</text>
</comment>
<accession>A0AAV9P2W8</accession>
<dbReference type="RefSeq" id="XP_064655503.1">
    <property type="nucleotide sequence ID" value="XM_064806177.1"/>
</dbReference>
<sequence length="151" mass="17037">MPDEAFDEKVQALPPKIFDVIVNVTFTVGTSKMVLKSNANGRVKIASIQGCKPQLHLSLVDRASSHQYRTHFFRKTTIGFNNARDVSKWVESLKPGTRALVESVKLSRPDLEVGRRIFAREVFIWQLDLLGDGGTVEYRFGRDEEGVVVLF</sequence>
<protein>
    <submittedName>
        <fullName evidence="1">Uncharacterized protein</fullName>
    </submittedName>
</protein>
<dbReference type="Proteomes" id="UP001337655">
    <property type="component" value="Unassembled WGS sequence"/>
</dbReference>
<dbReference type="GeneID" id="89930280"/>
<dbReference type="EMBL" id="JAVRRT010000016">
    <property type="protein sequence ID" value="KAK5165419.1"/>
    <property type="molecule type" value="Genomic_DNA"/>
</dbReference>
<reference evidence="1 2" key="1">
    <citation type="submission" date="2023-08" db="EMBL/GenBank/DDBJ databases">
        <title>Black Yeasts Isolated from many extreme environments.</title>
        <authorList>
            <person name="Coleine C."/>
            <person name="Stajich J.E."/>
            <person name="Selbmann L."/>
        </authorList>
    </citation>
    <scope>NUCLEOTIDE SEQUENCE [LARGE SCALE GENOMIC DNA]</scope>
    <source>
        <strain evidence="1 2">CCFEE 5935</strain>
    </source>
</reference>
<evidence type="ECO:0000313" key="2">
    <source>
        <dbReference type="Proteomes" id="UP001337655"/>
    </source>
</evidence>
<gene>
    <name evidence="1" type="ORF">LTR77_008948</name>
</gene>
<organism evidence="1 2">
    <name type="scientific">Saxophila tyrrhenica</name>
    <dbReference type="NCBI Taxonomy" id="1690608"/>
    <lineage>
        <taxon>Eukaryota</taxon>
        <taxon>Fungi</taxon>
        <taxon>Dikarya</taxon>
        <taxon>Ascomycota</taxon>
        <taxon>Pezizomycotina</taxon>
        <taxon>Dothideomycetes</taxon>
        <taxon>Dothideomycetidae</taxon>
        <taxon>Mycosphaerellales</taxon>
        <taxon>Extremaceae</taxon>
        <taxon>Saxophila</taxon>
    </lineage>
</organism>
<name>A0AAV9P2W8_9PEZI</name>
<proteinExistence type="predicted"/>
<dbReference type="AlphaFoldDB" id="A0AAV9P2W8"/>